<reference evidence="1 2" key="1">
    <citation type="submission" date="2017-01" db="EMBL/GenBank/DDBJ databases">
        <authorList>
            <person name="Mah S.A."/>
            <person name="Swanson W.J."/>
            <person name="Moy G.W."/>
            <person name="Vacquier V.D."/>
        </authorList>
    </citation>
    <scope>NUCLEOTIDE SEQUENCE [LARGE SCALE GENOMIC DNA]</scope>
    <source>
        <strain evidence="1 2">DCY110</strain>
    </source>
</reference>
<dbReference type="KEGG" id="rhy:RD110_15655"/>
<proteinExistence type="predicted"/>
<dbReference type="Proteomes" id="UP000186609">
    <property type="component" value="Chromosome"/>
</dbReference>
<dbReference type="AlphaFoldDB" id="A0A1P8JXJ2"/>
<evidence type="ECO:0000313" key="2">
    <source>
        <dbReference type="Proteomes" id="UP000186609"/>
    </source>
</evidence>
<sequence length="141" mass="16037">MTTTAEAAQDRQSAAIDLRLNELLVMWHRHQQGYRLSAGYSSSDATCRDFRTPGHWDWQNGASASRADDLEVQAIKDAMERIPNTPHRWHTALAFQARNLATGFDVWHSPVLPKTEDEREVLLMEARTKLLIQLRRDGAIG</sequence>
<gene>
    <name evidence="1" type="ORF">RD110_15655</name>
</gene>
<keyword evidence="2" id="KW-1185">Reference proteome</keyword>
<dbReference type="OrthoDB" id="8906179at2"/>
<dbReference type="RefSeq" id="WP_076200337.1">
    <property type="nucleotide sequence ID" value="NZ_CP019236.1"/>
</dbReference>
<protein>
    <submittedName>
        <fullName evidence="1">Uncharacterized protein</fullName>
    </submittedName>
</protein>
<accession>A0A1P8JXJ2</accession>
<name>A0A1P8JXJ2_9BURK</name>
<dbReference type="STRING" id="1842727.RD110_15655"/>
<organism evidence="1 2">
    <name type="scientific">Rhodoferax koreensis</name>
    <dbReference type="NCBI Taxonomy" id="1842727"/>
    <lineage>
        <taxon>Bacteria</taxon>
        <taxon>Pseudomonadati</taxon>
        <taxon>Pseudomonadota</taxon>
        <taxon>Betaproteobacteria</taxon>
        <taxon>Burkholderiales</taxon>
        <taxon>Comamonadaceae</taxon>
        <taxon>Rhodoferax</taxon>
    </lineage>
</organism>
<evidence type="ECO:0000313" key="1">
    <source>
        <dbReference type="EMBL" id="APW38458.1"/>
    </source>
</evidence>
<dbReference type="EMBL" id="CP019236">
    <property type="protein sequence ID" value="APW38458.1"/>
    <property type="molecule type" value="Genomic_DNA"/>
</dbReference>